<feature type="transmembrane region" description="Helical" evidence="7">
    <location>
        <begin position="41"/>
        <end position="62"/>
    </location>
</feature>
<evidence type="ECO:0000259" key="8">
    <source>
        <dbReference type="PROSITE" id="PS50850"/>
    </source>
</evidence>
<evidence type="ECO:0000256" key="4">
    <source>
        <dbReference type="ARBA" id="ARBA00022692"/>
    </source>
</evidence>
<feature type="transmembrane region" description="Helical" evidence="7">
    <location>
        <begin position="124"/>
        <end position="149"/>
    </location>
</feature>
<accession>A0A6J6GV04</accession>
<keyword evidence="6 7" id="KW-0472">Membrane</keyword>
<name>A0A6J6GV04_9ZZZZ</name>
<feature type="transmembrane region" description="Helical" evidence="7">
    <location>
        <begin position="161"/>
        <end position="183"/>
    </location>
</feature>
<keyword evidence="5 7" id="KW-1133">Transmembrane helix</keyword>
<dbReference type="SUPFAM" id="SSF103473">
    <property type="entry name" value="MFS general substrate transporter"/>
    <property type="match status" value="1"/>
</dbReference>
<feature type="transmembrane region" description="Helical" evidence="7">
    <location>
        <begin position="74"/>
        <end position="94"/>
    </location>
</feature>
<feature type="transmembrane region" description="Helical" evidence="7">
    <location>
        <begin position="101"/>
        <end position="118"/>
    </location>
</feature>
<dbReference type="InterPro" id="IPR036259">
    <property type="entry name" value="MFS_trans_sf"/>
</dbReference>
<evidence type="ECO:0000256" key="5">
    <source>
        <dbReference type="ARBA" id="ARBA00022989"/>
    </source>
</evidence>
<feature type="domain" description="Major facilitator superfamily (MFS) profile" evidence="8">
    <location>
        <begin position="1"/>
        <end position="226"/>
    </location>
</feature>
<feature type="transmembrane region" description="Helical" evidence="7">
    <location>
        <begin position="189"/>
        <end position="208"/>
    </location>
</feature>
<dbReference type="PANTHER" id="PTHR23513:SF6">
    <property type="entry name" value="MAJOR FACILITATOR SUPERFAMILY ASSOCIATED DOMAIN-CONTAINING PROTEIN"/>
    <property type="match status" value="1"/>
</dbReference>
<dbReference type="PANTHER" id="PTHR23513">
    <property type="entry name" value="INTEGRAL MEMBRANE EFFLUX PROTEIN-RELATED"/>
    <property type="match status" value="1"/>
</dbReference>
<dbReference type="InterPro" id="IPR020846">
    <property type="entry name" value="MFS_dom"/>
</dbReference>
<protein>
    <submittedName>
        <fullName evidence="9">Unannotated protein</fullName>
    </submittedName>
</protein>
<organism evidence="9">
    <name type="scientific">freshwater metagenome</name>
    <dbReference type="NCBI Taxonomy" id="449393"/>
    <lineage>
        <taxon>unclassified sequences</taxon>
        <taxon>metagenomes</taxon>
        <taxon>ecological metagenomes</taxon>
    </lineage>
</organism>
<evidence type="ECO:0000256" key="2">
    <source>
        <dbReference type="ARBA" id="ARBA00022448"/>
    </source>
</evidence>
<dbReference type="Pfam" id="PF05977">
    <property type="entry name" value="MFS_3"/>
    <property type="match status" value="1"/>
</dbReference>
<evidence type="ECO:0000256" key="1">
    <source>
        <dbReference type="ARBA" id="ARBA00004651"/>
    </source>
</evidence>
<proteinExistence type="predicted"/>
<evidence type="ECO:0000256" key="3">
    <source>
        <dbReference type="ARBA" id="ARBA00022475"/>
    </source>
</evidence>
<sequence length="226" mass="23132">MIGAVLLVRLPHRPGARRPVFAALADGVRFARTTPPMRRMVVVMLAVVFVGAPFIALVPQIATNVFGGGETATSVLVTCQGIGAVVAAVTLGGVTKRLGSWRLLAASSFALCASLVLYGGAPVFALAALGLVLVGLTYGYAFTSFAGIAQQVAPDEMRGRVLAVNSFVLGTMYPLGLLLQGAIADATSLRAVTVGSGVVLALVLLALGTHRADPLAPQPIPEEVST</sequence>
<dbReference type="GO" id="GO:0005886">
    <property type="term" value="C:plasma membrane"/>
    <property type="evidence" value="ECO:0007669"/>
    <property type="project" value="UniProtKB-SubCell"/>
</dbReference>
<evidence type="ECO:0000313" key="9">
    <source>
        <dbReference type="EMBL" id="CAB4602924.1"/>
    </source>
</evidence>
<reference evidence="9" key="1">
    <citation type="submission" date="2020-05" db="EMBL/GenBank/DDBJ databases">
        <authorList>
            <person name="Chiriac C."/>
            <person name="Salcher M."/>
            <person name="Ghai R."/>
            <person name="Kavagutti S V."/>
        </authorList>
    </citation>
    <scope>NUCLEOTIDE SEQUENCE</scope>
</reference>
<evidence type="ECO:0000256" key="7">
    <source>
        <dbReference type="SAM" id="Phobius"/>
    </source>
</evidence>
<dbReference type="PROSITE" id="PS50850">
    <property type="entry name" value="MFS"/>
    <property type="match status" value="1"/>
</dbReference>
<keyword evidence="4 7" id="KW-0812">Transmembrane</keyword>
<dbReference type="AlphaFoldDB" id="A0A6J6GV04"/>
<gene>
    <name evidence="9" type="ORF">UFOPK1493_04452</name>
</gene>
<comment type="subcellular location">
    <subcellularLocation>
        <location evidence="1">Cell membrane</location>
        <topology evidence="1">Multi-pass membrane protein</topology>
    </subcellularLocation>
</comment>
<dbReference type="EMBL" id="CAEZSR010000355">
    <property type="protein sequence ID" value="CAB4602924.1"/>
    <property type="molecule type" value="Genomic_DNA"/>
</dbReference>
<dbReference type="Gene3D" id="1.20.1250.20">
    <property type="entry name" value="MFS general substrate transporter like domains"/>
    <property type="match status" value="1"/>
</dbReference>
<dbReference type="InterPro" id="IPR010290">
    <property type="entry name" value="TM_effector"/>
</dbReference>
<keyword evidence="3" id="KW-1003">Cell membrane</keyword>
<dbReference type="GO" id="GO:0022857">
    <property type="term" value="F:transmembrane transporter activity"/>
    <property type="evidence" value="ECO:0007669"/>
    <property type="project" value="InterPro"/>
</dbReference>
<evidence type="ECO:0000256" key="6">
    <source>
        <dbReference type="ARBA" id="ARBA00023136"/>
    </source>
</evidence>
<keyword evidence="2" id="KW-0813">Transport</keyword>